<dbReference type="CDD" id="cd01287">
    <property type="entry name" value="FabA"/>
    <property type="match status" value="1"/>
</dbReference>
<keyword evidence="7" id="KW-0456">Lyase</keyword>
<feature type="region of interest" description="Disordered" evidence="8">
    <location>
        <begin position="215"/>
        <end position="245"/>
    </location>
</feature>
<dbReference type="UniPathway" id="UPA00094"/>
<dbReference type="SUPFAM" id="SSF54637">
    <property type="entry name" value="Thioesterase/thiol ester dehydrase-isomerase"/>
    <property type="match status" value="2"/>
</dbReference>
<dbReference type="Gene3D" id="3.10.129.10">
    <property type="entry name" value="Hotdog Thioesterase"/>
    <property type="match status" value="2"/>
</dbReference>
<feature type="compositionally biased region" description="Low complexity" evidence="8">
    <location>
        <begin position="19"/>
        <end position="38"/>
    </location>
</feature>
<evidence type="ECO:0000256" key="3">
    <source>
        <dbReference type="ARBA" id="ARBA00022516"/>
    </source>
</evidence>
<organism evidence="9 10">
    <name type="scientific">Actinokineospora auranticolor</name>
    <dbReference type="NCBI Taxonomy" id="155976"/>
    <lineage>
        <taxon>Bacteria</taxon>
        <taxon>Bacillati</taxon>
        <taxon>Actinomycetota</taxon>
        <taxon>Actinomycetes</taxon>
        <taxon>Pseudonocardiales</taxon>
        <taxon>Pseudonocardiaceae</taxon>
        <taxon>Actinokineospora</taxon>
    </lineage>
</organism>
<dbReference type="Pfam" id="PF07977">
    <property type="entry name" value="FabA"/>
    <property type="match status" value="1"/>
</dbReference>
<dbReference type="GO" id="GO:0019171">
    <property type="term" value="F:(3R)-hydroxyacyl-[acyl-carrier-protein] dehydratase activity"/>
    <property type="evidence" value="ECO:0007669"/>
    <property type="project" value="InterPro"/>
</dbReference>
<dbReference type="AlphaFoldDB" id="A0A2S6GI41"/>
<dbReference type="GO" id="GO:0006633">
    <property type="term" value="P:fatty acid biosynthetic process"/>
    <property type="evidence" value="ECO:0007669"/>
    <property type="project" value="UniProtKB-UniPathway"/>
</dbReference>
<dbReference type="InterPro" id="IPR029069">
    <property type="entry name" value="HotDog_dom_sf"/>
</dbReference>
<dbReference type="Proteomes" id="UP000239203">
    <property type="component" value="Unassembled WGS sequence"/>
</dbReference>
<evidence type="ECO:0000313" key="10">
    <source>
        <dbReference type="Proteomes" id="UP000239203"/>
    </source>
</evidence>
<evidence type="ECO:0000256" key="4">
    <source>
        <dbReference type="ARBA" id="ARBA00022832"/>
    </source>
</evidence>
<comment type="similarity">
    <text evidence="2">Belongs to the thioester dehydratase family. FabA subfamily.</text>
</comment>
<evidence type="ECO:0000256" key="2">
    <source>
        <dbReference type="ARBA" id="ARBA00006714"/>
    </source>
</evidence>
<dbReference type="InterPro" id="IPR013114">
    <property type="entry name" value="FabA_FabZ"/>
</dbReference>
<proteinExistence type="inferred from homology"/>
<dbReference type="GO" id="GO:0005737">
    <property type="term" value="C:cytoplasm"/>
    <property type="evidence" value="ECO:0007669"/>
    <property type="project" value="InterPro"/>
</dbReference>
<keyword evidence="3" id="KW-0444">Lipid biosynthesis</keyword>
<protein>
    <submittedName>
        <fullName evidence="9">FabA-like protein</fullName>
    </submittedName>
</protein>
<keyword evidence="6" id="KW-0275">Fatty acid biosynthesis</keyword>
<gene>
    <name evidence="9" type="ORF">CLV40_117141</name>
</gene>
<feature type="region of interest" description="Disordered" evidence="8">
    <location>
        <begin position="1"/>
        <end position="126"/>
    </location>
</feature>
<evidence type="ECO:0000256" key="1">
    <source>
        <dbReference type="ARBA" id="ARBA00005194"/>
    </source>
</evidence>
<comment type="caution">
    <text evidence="9">The sequence shown here is derived from an EMBL/GenBank/DDBJ whole genome shotgun (WGS) entry which is preliminary data.</text>
</comment>
<dbReference type="InterPro" id="IPR010083">
    <property type="entry name" value="FabA"/>
</dbReference>
<accession>A0A2S6GI41</accession>
<evidence type="ECO:0000313" key="9">
    <source>
        <dbReference type="EMBL" id="PPK64902.1"/>
    </source>
</evidence>
<reference evidence="9 10" key="1">
    <citation type="submission" date="2018-02" db="EMBL/GenBank/DDBJ databases">
        <title>Genomic Encyclopedia of Archaeal and Bacterial Type Strains, Phase II (KMG-II): from individual species to whole genera.</title>
        <authorList>
            <person name="Goeker M."/>
        </authorList>
    </citation>
    <scope>NUCLEOTIDE SEQUENCE [LARGE SCALE GENOMIC DNA]</scope>
    <source>
        <strain evidence="9 10">YU 961-1</strain>
    </source>
</reference>
<keyword evidence="4" id="KW-0276">Fatty acid metabolism</keyword>
<evidence type="ECO:0000256" key="7">
    <source>
        <dbReference type="ARBA" id="ARBA00023239"/>
    </source>
</evidence>
<name>A0A2S6GI41_9PSEU</name>
<sequence length="859" mass="90815">MTTLTFDGTPFDFLPGAATTSPTTTSPTTSSPTDTTPTGSAVTIPASATPTGSAAMASAPAGPTGSATTVSAAATPTAASPTGSAPATAWTTGYPQPTAAPAGKSPDPVTPSPASRPHTPAPAPAISHEITPRAWGTPEINATPGDRQNPGFDDEACGQLRPAPGDHAAQVVARLRESLVAAHASALAAQEAMQYARLAEVTRSAGLPARYAAPQIDSRSNGSGPHAQHGTARIASPPAADQQTALPAAVVPTPIQGPARHFVVTIQPDAVVATEITAPGERRYPEPATTEGAFKALARTTASALTRQDLDHLRAGAIATVFGRPYDQQGLNPEIRLHTPTHGALTQVTHTTRRAGEWNHGTLHATAHLTDFTVTAVTEVALQAAQVIALNLGLHLCLPDAEFTAQGAEVELAAPVTGDVDVALALSDLDMIPRPRLTAEVTLHANGITVAKVHGLKLEVRERPGVPIGPEQGGAIPRDFGRRNADGKPALLNEFHMIHSSRGDLAITLGPEFARTAGRRATRMPSGGLRLCDRVMHVDGERHKLARAAGDTEYDSPADSWYYAETANASMPNVIYMETSLQSALLLGYYLGATLTDPNDDFSLRNLDGSATVLREVDLRDKTIQQHSELTNTSVLSGAVLQSFTYELSVDGEPFYRGESLFGFFNERALANQTGLDGGAYVPTWLERQASAPRVRTIAVGRRGTDGPARSTAHLHLIDEVQVVDGGGDHGLGYLRAVKPIRETDWFFRRHFHLDPVMPGSLGVEAVIQAMQEWLVDAGLADGLVAPEFVLPAGLPLSWRYRGQILATDGEMTLEVHLKRVERGDQRVRVVADASVWKPGMRIYQLDDVAVECRGVGAK</sequence>
<keyword evidence="10" id="KW-1185">Reference proteome</keyword>
<feature type="compositionally biased region" description="Low complexity" evidence="8">
    <location>
        <begin position="45"/>
        <end position="93"/>
    </location>
</feature>
<keyword evidence="5" id="KW-0443">Lipid metabolism</keyword>
<evidence type="ECO:0000256" key="5">
    <source>
        <dbReference type="ARBA" id="ARBA00023098"/>
    </source>
</evidence>
<evidence type="ECO:0000256" key="8">
    <source>
        <dbReference type="SAM" id="MobiDB-lite"/>
    </source>
</evidence>
<comment type="pathway">
    <text evidence="1">Lipid metabolism; fatty acid biosynthesis.</text>
</comment>
<dbReference type="EMBL" id="PTIX01000017">
    <property type="protein sequence ID" value="PPK64902.1"/>
    <property type="molecule type" value="Genomic_DNA"/>
</dbReference>
<evidence type="ECO:0000256" key="6">
    <source>
        <dbReference type="ARBA" id="ARBA00023160"/>
    </source>
</evidence>